<keyword evidence="4 7" id="KW-1133">Transmembrane helix</keyword>
<dbReference type="GO" id="GO:0005315">
    <property type="term" value="F:phosphate transmembrane transporter activity"/>
    <property type="evidence" value="ECO:0007669"/>
    <property type="project" value="TreeGrafter"/>
</dbReference>
<evidence type="ECO:0000256" key="2">
    <source>
        <dbReference type="ARBA" id="ARBA00022448"/>
    </source>
</evidence>
<comment type="caution">
    <text evidence="9">The sequence shown here is derived from an EMBL/GenBank/DDBJ whole genome shotgun (WGS) entry which is preliminary data.</text>
</comment>
<feature type="transmembrane region" description="Helical" evidence="7">
    <location>
        <begin position="885"/>
        <end position="909"/>
    </location>
</feature>
<evidence type="ECO:0000256" key="7">
    <source>
        <dbReference type="SAM" id="Phobius"/>
    </source>
</evidence>
<proteinExistence type="predicted"/>
<feature type="transmembrane region" description="Helical" evidence="7">
    <location>
        <begin position="702"/>
        <end position="728"/>
    </location>
</feature>
<dbReference type="Proteomes" id="UP001162640">
    <property type="component" value="Unassembled WGS sequence"/>
</dbReference>
<keyword evidence="5 7" id="KW-0472">Membrane</keyword>
<dbReference type="CDD" id="cd01115">
    <property type="entry name" value="SLC13_permease"/>
    <property type="match status" value="1"/>
</dbReference>
<comment type="subcellular location">
    <subcellularLocation>
        <location evidence="1">Membrane</location>
        <topology evidence="1">Multi-pass membrane protein</topology>
    </subcellularLocation>
</comment>
<feature type="transmembrane region" description="Helical" evidence="7">
    <location>
        <begin position="572"/>
        <end position="594"/>
    </location>
</feature>
<feature type="region of interest" description="Disordered" evidence="6">
    <location>
        <begin position="102"/>
        <end position="250"/>
    </location>
</feature>
<keyword evidence="2" id="KW-0813">Transport</keyword>
<accession>A0A9W7EBN4</accession>
<name>A0A9W7EBN4_9STRA</name>
<gene>
    <name evidence="9" type="ORF">TL16_g06771</name>
</gene>
<feature type="transmembrane region" description="Helical" evidence="7">
    <location>
        <begin position="662"/>
        <end position="682"/>
    </location>
</feature>
<feature type="transmembrane region" description="Helical" evidence="7">
    <location>
        <begin position="749"/>
        <end position="766"/>
    </location>
</feature>
<sequence>MVKFAEILDSQAVPSWSTQYVSYNRLKRRLEKCVYLRDVLLQIQRVNHKTPTNANDDDSDDEKVVDVLASNTLSALEKIKKSHRIGRLSSVESKERLSALSLNNSQLPVSPEAGKKGKRGDRQPNSLTMTQNERQRNRVTSAELDNESLLLPPPAITNLASARKHSSDPTLPLNSNPNRSNPPTPVDFMTMRRTSKEEEDIELSSTTTTPPTETTSLLSSSHPPSPGSRSSHSHSHAHTPTYGANPQLQPLLPQTPLQIKLQLPPRNSTLHMSPLFKHVTTKAYTTYATEEELTASKVLEKEVYQFWQLIDADLQKVDSFYEGKLAEYSKILQSLSTGANWSTLSVSSGRAKAYPASPSKGKKSADDLDRVRKLSVGAAGIDLRAVKRLYIDLMQLQNYVRLNGTGFRKIVKKFDKTMHRSSLPLFMNKLKNRAFMISSDTIELVETTTSLVSRDKLMDWKADARRAVINPSKLMGDGGEEGGGGLPTRIWALCLSVFLTLLASRAAPFEDDDVANRALAFLTLVVSLWIFKALPFHSTAMFIPVLAVLFNVLRDPANKKNTLDPEAAAKIVLTSFFNHNTFLILGGYAISAAFSRCEVERRLASLLQARFEHQPYLFLLAMMMLGMFLSMWISNHTAPVLCISVLSPIIADYGSECRFVRALLLGVAFACNFGGMLTPIASLQNIIAIQQMNAAESGAMSFGAWIGYAMPIALVGTIFAWLLIIVMLKPDDVTSIPKIVYEAKEVNKSAIAICVLSLLTILAWAMSSYTKLLFGDLGVISLLFMGIVFGSGILTEIDLNSFAWHTLFLLGGSNVLGKVVESSELLDHIVHALKHALPESKLWVAAEVFFAACIMATFVSHSVAAIVVVPIIAHIGKSWGAVQEFSFGSALAISAAMAFPFSSFPNIYSLLVVDDFGKSFLSTKDFLKIGTPASAFCIFLVVLWTAAW</sequence>
<dbReference type="AlphaFoldDB" id="A0A9W7EBN4"/>
<evidence type="ECO:0000259" key="8">
    <source>
        <dbReference type="PROSITE" id="PS51382"/>
    </source>
</evidence>
<dbReference type="InterPro" id="IPR004680">
    <property type="entry name" value="Cit_transptr-like_dom"/>
</dbReference>
<organism evidence="9 10">
    <name type="scientific">Triparma laevis f. inornata</name>
    <dbReference type="NCBI Taxonomy" id="1714386"/>
    <lineage>
        <taxon>Eukaryota</taxon>
        <taxon>Sar</taxon>
        <taxon>Stramenopiles</taxon>
        <taxon>Ochrophyta</taxon>
        <taxon>Bolidophyceae</taxon>
        <taxon>Parmales</taxon>
        <taxon>Triparmaceae</taxon>
        <taxon>Triparma</taxon>
    </lineage>
</organism>
<dbReference type="Pfam" id="PF03600">
    <property type="entry name" value="CitMHS"/>
    <property type="match status" value="1"/>
</dbReference>
<dbReference type="GO" id="GO:0006817">
    <property type="term" value="P:phosphate ion transport"/>
    <property type="evidence" value="ECO:0007669"/>
    <property type="project" value="TreeGrafter"/>
</dbReference>
<dbReference type="GO" id="GO:0006797">
    <property type="term" value="P:polyphosphate metabolic process"/>
    <property type="evidence" value="ECO:0007669"/>
    <property type="project" value="TreeGrafter"/>
</dbReference>
<feature type="compositionally biased region" description="Low complexity" evidence="6">
    <location>
        <begin position="169"/>
        <end position="179"/>
    </location>
</feature>
<dbReference type="PANTHER" id="PTHR10283:SF92">
    <property type="entry name" value="LOW-AFFINITY PHOSPHATE TRANSPORTER PHO91"/>
    <property type="match status" value="1"/>
</dbReference>
<dbReference type="PANTHER" id="PTHR10283">
    <property type="entry name" value="SOLUTE CARRIER FAMILY 13 MEMBER"/>
    <property type="match status" value="1"/>
</dbReference>
<dbReference type="GO" id="GO:0005886">
    <property type="term" value="C:plasma membrane"/>
    <property type="evidence" value="ECO:0007669"/>
    <property type="project" value="TreeGrafter"/>
</dbReference>
<dbReference type="PROSITE" id="PS51382">
    <property type="entry name" value="SPX"/>
    <property type="match status" value="1"/>
</dbReference>
<feature type="transmembrane region" description="Helical" evidence="7">
    <location>
        <begin position="929"/>
        <end position="947"/>
    </location>
</feature>
<evidence type="ECO:0000256" key="5">
    <source>
        <dbReference type="ARBA" id="ARBA00023136"/>
    </source>
</evidence>
<feature type="transmembrane region" description="Helical" evidence="7">
    <location>
        <begin position="638"/>
        <end position="655"/>
    </location>
</feature>
<feature type="compositionally biased region" description="Low complexity" evidence="6">
    <location>
        <begin position="203"/>
        <end position="230"/>
    </location>
</feature>
<dbReference type="Pfam" id="PF03105">
    <property type="entry name" value="SPX"/>
    <property type="match status" value="2"/>
</dbReference>
<evidence type="ECO:0000256" key="6">
    <source>
        <dbReference type="SAM" id="MobiDB-lite"/>
    </source>
</evidence>
<reference evidence="10" key="1">
    <citation type="journal article" date="2023" name="Commun. Biol.">
        <title>Genome analysis of Parmales, the sister group of diatoms, reveals the evolutionary specialization of diatoms from phago-mixotrophs to photoautotrophs.</title>
        <authorList>
            <person name="Ban H."/>
            <person name="Sato S."/>
            <person name="Yoshikawa S."/>
            <person name="Yamada K."/>
            <person name="Nakamura Y."/>
            <person name="Ichinomiya M."/>
            <person name="Sato N."/>
            <person name="Blanc-Mathieu R."/>
            <person name="Endo H."/>
            <person name="Kuwata A."/>
            <person name="Ogata H."/>
        </authorList>
    </citation>
    <scope>NUCLEOTIDE SEQUENCE [LARGE SCALE GENOMIC DNA]</scope>
</reference>
<evidence type="ECO:0000256" key="3">
    <source>
        <dbReference type="ARBA" id="ARBA00022692"/>
    </source>
</evidence>
<evidence type="ECO:0000256" key="1">
    <source>
        <dbReference type="ARBA" id="ARBA00004141"/>
    </source>
</evidence>
<dbReference type="InterPro" id="IPR004331">
    <property type="entry name" value="SPX_dom"/>
</dbReference>
<feature type="transmembrane region" description="Helical" evidence="7">
    <location>
        <begin position="519"/>
        <end position="552"/>
    </location>
</feature>
<dbReference type="EMBL" id="BLQM01000208">
    <property type="protein sequence ID" value="GMH75454.1"/>
    <property type="molecule type" value="Genomic_DNA"/>
</dbReference>
<keyword evidence="3 7" id="KW-0812">Transmembrane</keyword>
<feature type="compositionally biased region" description="Low complexity" evidence="6">
    <location>
        <begin position="238"/>
        <end position="250"/>
    </location>
</feature>
<evidence type="ECO:0000313" key="9">
    <source>
        <dbReference type="EMBL" id="GMH75454.1"/>
    </source>
</evidence>
<evidence type="ECO:0000256" key="4">
    <source>
        <dbReference type="ARBA" id="ARBA00022989"/>
    </source>
</evidence>
<feature type="transmembrane region" description="Helical" evidence="7">
    <location>
        <begin position="848"/>
        <end position="873"/>
    </location>
</feature>
<feature type="transmembrane region" description="Helical" evidence="7">
    <location>
        <begin position="772"/>
        <end position="795"/>
    </location>
</feature>
<protein>
    <recommendedName>
        <fullName evidence="8">SPX domain-containing protein</fullName>
    </recommendedName>
</protein>
<feature type="compositionally biased region" description="Polar residues" evidence="6">
    <location>
        <begin position="123"/>
        <end position="132"/>
    </location>
</feature>
<feature type="domain" description="SPX" evidence="8">
    <location>
        <begin position="2"/>
        <end position="428"/>
    </location>
</feature>
<dbReference type="CDD" id="cd14447">
    <property type="entry name" value="SPX"/>
    <property type="match status" value="1"/>
</dbReference>
<evidence type="ECO:0000313" key="10">
    <source>
        <dbReference type="Proteomes" id="UP001162640"/>
    </source>
</evidence>